<name>A0A2P2MZB5_RHIMU</name>
<reference evidence="1" key="1">
    <citation type="submission" date="2018-02" db="EMBL/GenBank/DDBJ databases">
        <title>Rhizophora mucronata_Transcriptome.</title>
        <authorList>
            <person name="Meera S.P."/>
            <person name="Sreeshan A."/>
            <person name="Augustine A."/>
        </authorList>
    </citation>
    <scope>NUCLEOTIDE SEQUENCE</scope>
    <source>
        <tissue evidence="1">Leaf</tissue>
    </source>
</reference>
<organism evidence="1">
    <name type="scientific">Rhizophora mucronata</name>
    <name type="common">Asiatic mangrove</name>
    <dbReference type="NCBI Taxonomy" id="61149"/>
    <lineage>
        <taxon>Eukaryota</taxon>
        <taxon>Viridiplantae</taxon>
        <taxon>Streptophyta</taxon>
        <taxon>Embryophyta</taxon>
        <taxon>Tracheophyta</taxon>
        <taxon>Spermatophyta</taxon>
        <taxon>Magnoliopsida</taxon>
        <taxon>eudicotyledons</taxon>
        <taxon>Gunneridae</taxon>
        <taxon>Pentapetalae</taxon>
        <taxon>rosids</taxon>
        <taxon>fabids</taxon>
        <taxon>Malpighiales</taxon>
        <taxon>Rhizophoraceae</taxon>
        <taxon>Rhizophora</taxon>
    </lineage>
</organism>
<evidence type="ECO:0000313" key="1">
    <source>
        <dbReference type="EMBL" id="MBX35557.1"/>
    </source>
</evidence>
<dbReference type="AlphaFoldDB" id="A0A2P2MZB5"/>
<dbReference type="EMBL" id="GGEC01055073">
    <property type="protein sequence ID" value="MBX35557.1"/>
    <property type="molecule type" value="Transcribed_RNA"/>
</dbReference>
<accession>A0A2P2MZB5</accession>
<sequence>MHFNLSSRIIKLCNNLNSYTSNVSMFSL</sequence>
<proteinExistence type="predicted"/>
<protein>
    <submittedName>
        <fullName evidence="1">Uncharacterized protein</fullName>
    </submittedName>
</protein>